<sequence>MDCSNLISNDIFTLFDSWVNQSINSYTLLYRATRDGFDSSSFHSTCDNRGPTITLIQSDDGNVFGGYNSQSWNSNDEFYGDNKCFIFTIKNKNNIGPTKYISNKNGDFVYGGVNDGPIFGFHDIRIMKNSNKCQTNYQSFPNTYQDTSGFKGRTFASTFTFKVEEIEIFKIEKRE</sequence>
<dbReference type="Proteomes" id="UP000695562">
    <property type="component" value="Unassembled WGS sequence"/>
</dbReference>
<dbReference type="AlphaFoldDB" id="A0A8J4PVJ6"/>
<accession>A0A8J4PVJ6</accession>
<organism evidence="2 3">
    <name type="scientific">Polysphondylium violaceum</name>
    <dbReference type="NCBI Taxonomy" id="133409"/>
    <lineage>
        <taxon>Eukaryota</taxon>
        <taxon>Amoebozoa</taxon>
        <taxon>Evosea</taxon>
        <taxon>Eumycetozoa</taxon>
        <taxon>Dictyostelia</taxon>
        <taxon>Dictyosteliales</taxon>
        <taxon>Dictyosteliaceae</taxon>
        <taxon>Polysphondylium</taxon>
    </lineage>
</organism>
<reference evidence="2" key="1">
    <citation type="submission" date="2020-01" db="EMBL/GenBank/DDBJ databases">
        <title>Development of genomics and gene disruption for Polysphondylium violaceum indicates a role for the polyketide synthase stlB in stalk morphogenesis.</title>
        <authorList>
            <person name="Narita B."/>
            <person name="Kawabe Y."/>
            <person name="Kin K."/>
            <person name="Saito T."/>
            <person name="Gibbs R."/>
            <person name="Kuspa A."/>
            <person name="Muzny D."/>
            <person name="Queller D."/>
            <person name="Richards S."/>
            <person name="Strassman J."/>
            <person name="Sucgang R."/>
            <person name="Worley K."/>
            <person name="Schaap P."/>
        </authorList>
    </citation>
    <scope>NUCLEOTIDE SEQUENCE</scope>
    <source>
        <strain evidence="2">QSvi11</strain>
    </source>
</reference>
<dbReference type="PANTHER" id="PTHR23354">
    <property type="entry name" value="NUCLEOLAR PROTEIN 7/ESTROGEN RECEPTOR COACTIVATOR-RELATED"/>
    <property type="match status" value="1"/>
</dbReference>
<dbReference type="SMART" id="SM00584">
    <property type="entry name" value="TLDc"/>
    <property type="match status" value="1"/>
</dbReference>
<evidence type="ECO:0000313" key="2">
    <source>
        <dbReference type="EMBL" id="KAF2074346.1"/>
    </source>
</evidence>
<proteinExistence type="predicted"/>
<evidence type="ECO:0000313" key="3">
    <source>
        <dbReference type="Proteomes" id="UP000695562"/>
    </source>
</evidence>
<protein>
    <recommendedName>
        <fullName evidence="1">TLDc domain-containing protein</fullName>
    </recommendedName>
</protein>
<dbReference type="EMBL" id="AJWJ01000152">
    <property type="protein sequence ID" value="KAF2074346.1"/>
    <property type="molecule type" value="Genomic_DNA"/>
</dbReference>
<feature type="domain" description="TLDc" evidence="1">
    <location>
        <begin position="5"/>
        <end position="172"/>
    </location>
</feature>
<comment type="caution">
    <text evidence="2">The sequence shown here is derived from an EMBL/GenBank/DDBJ whole genome shotgun (WGS) entry which is preliminary data.</text>
</comment>
<gene>
    <name evidence="2" type="ORF">CYY_004367</name>
</gene>
<name>A0A8J4PVJ6_9MYCE</name>
<dbReference type="PROSITE" id="PS51886">
    <property type="entry name" value="TLDC"/>
    <property type="match status" value="1"/>
</dbReference>
<dbReference type="OrthoDB" id="10001977at2759"/>
<keyword evidence="3" id="KW-1185">Reference proteome</keyword>
<evidence type="ECO:0000259" key="1">
    <source>
        <dbReference type="PROSITE" id="PS51886"/>
    </source>
</evidence>
<dbReference type="InterPro" id="IPR006571">
    <property type="entry name" value="TLDc_dom"/>
</dbReference>
<dbReference type="Pfam" id="PF07534">
    <property type="entry name" value="TLD"/>
    <property type="match status" value="1"/>
</dbReference>